<reference evidence="1 2" key="2">
    <citation type="journal article" date="2012" name="PLoS Pathog.">
        <title>Diverse lifestyles and strategies of plant pathogenesis encoded in the genomes of eighteen Dothideomycetes fungi.</title>
        <authorList>
            <person name="Ohm R.A."/>
            <person name="Feau N."/>
            <person name="Henrissat B."/>
            <person name="Schoch C.L."/>
            <person name="Horwitz B.A."/>
            <person name="Barry K.W."/>
            <person name="Condon B.J."/>
            <person name="Copeland A.C."/>
            <person name="Dhillon B."/>
            <person name="Glaser F."/>
            <person name="Hesse C.N."/>
            <person name="Kosti I."/>
            <person name="LaButti K."/>
            <person name="Lindquist E.A."/>
            <person name="Lucas S."/>
            <person name="Salamov A.A."/>
            <person name="Bradshaw R.E."/>
            <person name="Ciuffetti L."/>
            <person name="Hamelin R.C."/>
            <person name="Kema G.H.J."/>
            <person name="Lawrence C."/>
            <person name="Scott J.A."/>
            <person name="Spatafora J.W."/>
            <person name="Turgeon B.G."/>
            <person name="de Wit P.J.G.M."/>
            <person name="Zhong S."/>
            <person name="Goodwin S.B."/>
            <person name="Grigoriev I.V."/>
        </authorList>
    </citation>
    <scope>NUCLEOTIDE SEQUENCE [LARGE SCALE GENOMIC DNA]</scope>
    <source>
        <strain evidence="2">NZE10 / CBS 128990</strain>
    </source>
</reference>
<dbReference type="HOGENOM" id="CLU_2979067_0_0_1"/>
<gene>
    <name evidence="1" type="ORF">DOTSEDRAFT_69873</name>
</gene>
<proteinExistence type="predicted"/>
<dbReference type="EMBL" id="KB446536">
    <property type="protein sequence ID" value="EME48080.1"/>
    <property type="molecule type" value="Genomic_DNA"/>
</dbReference>
<keyword evidence="2" id="KW-1185">Reference proteome</keyword>
<organism evidence="1 2">
    <name type="scientific">Dothistroma septosporum (strain NZE10 / CBS 128990)</name>
    <name type="common">Red band needle blight fungus</name>
    <name type="synonym">Mycosphaerella pini</name>
    <dbReference type="NCBI Taxonomy" id="675120"/>
    <lineage>
        <taxon>Eukaryota</taxon>
        <taxon>Fungi</taxon>
        <taxon>Dikarya</taxon>
        <taxon>Ascomycota</taxon>
        <taxon>Pezizomycotina</taxon>
        <taxon>Dothideomycetes</taxon>
        <taxon>Dothideomycetidae</taxon>
        <taxon>Mycosphaerellales</taxon>
        <taxon>Mycosphaerellaceae</taxon>
        <taxon>Dothistroma</taxon>
    </lineage>
</organism>
<accession>N1Q0B8</accession>
<evidence type="ECO:0000313" key="2">
    <source>
        <dbReference type="Proteomes" id="UP000016933"/>
    </source>
</evidence>
<sequence>MGRPMNCRLVPFVPDFAGLWGKLREIRGNMCQRDLAITLKLGFERMARVTMAERYGEM</sequence>
<reference evidence="2" key="1">
    <citation type="journal article" date="2012" name="PLoS Genet.">
        <title>The genomes of the fungal plant pathogens Cladosporium fulvum and Dothistroma septosporum reveal adaptation to different hosts and lifestyles but also signatures of common ancestry.</title>
        <authorList>
            <person name="de Wit P.J.G.M."/>
            <person name="van der Burgt A."/>
            <person name="Oekmen B."/>
            <person name="Stergiopoulos I."/>
            <person name="Abd-Elsalam K.A."/>
            <person name="Aerts A.L."/>
            <person name="Bahkali A.H."/>
            <person name="Beenen H.G."/>
            <person name="Chettri P."/>
            <person name="Cox M.P."/>
            <person name="Datema E."/>
            <person name="de Vries R.P."/>
            <person name="Dhillon B."/>
            <person name="Ganley A.R."/>
            <person name="Griffiths S.A."/>
            <person name="Guo Y."/>
            <person name="Hamelin R.C."/>
            <person name="Henrissat B."/>
            <person name="Kabir M.S."/>
            <person name="Jashni M.K."/>
            <person name="Kema G."/>
            <person name="Klaubauf S."/>
            <person name="Lapidus A."/>
            <person name="Levasseur A."/>
            <person name="Lindquist E."/>
            <person name="Mehrabi R."/>
            <person name="Ohm R.A."/>
            <person name="Owen T.J."/>
            <person name="Salamov A."/>
            <person name="Schwelm A."/>
            <person name="Schijlen E."/>
            <person name="Sun H."/>
            <person name="van den Burg H.A."/>
            <person name="van Ham R.C.H.J."/>
            <person name="Zhang S."/>
            <person name="Goodwin S.B."/>
            <person name="Grigoriev I.V."/>
            <person name="Collemare J."/>
            <person name="Bradshaw R.E."/>
        </authorList>
    </citation>
    <scope>NUCLEOTIDE SEQUENCE [LARGE SCALE GENOMIC DNA]</scope>
    <source>
        <strain evidence="2">NZE10 / CBS 128990</strain>
    </source>
</reference>
<name>N1Q0B8_DOTSN</name>
<evidence type="ECO:0000313" key="1">
    <source>
        <dbReference type="EMBL" id="EME48080.1"/>
    </source>
</evidence>
<dbReference type="AlphaFoldDB" id="N1Q0B8"/>
<dbReference type="Proteomes" id="UP000016933">
    <property type="component" value="Unassembled WGS sequence"/>
</dbReference>
<protein>
    <submittedName>
        <fullName evidence="1">Uncharacterized protein</fullName>
    </submittedName>
</protein>